<sequence>MTGADRKGALVVEGGTSTTDEASARLDEERQVAIADEVADVLPAAGGDTPLAQQVALDARRRARLHGQQRRRRRRRGC</sequence>
<proteinExistence type="predicted"/>
<gene>
    <name evidence="2" type="ORF">GCM10025868_23160</name>
</gene>
<protein>
    <submittedName>
        <fullName evidence="2">Uncharacterized protein</fullName>
    </submittedName>
</protein>
<comment type="caution">
    <text evidence="2">The sequence shown here is derived from an EMBL/GenBank/DDBJ whole genome shotgun (WGS) entry which is preliminary data.</text>
</comment>
<evidence type="ECO:0000313" key="2">
    <source>
        <dbReference type="EMBL" id="GMA87066.1"/>
    </source>
</evidence>
<organism evidence="2 3">
    <name type="scientific">Angustibacter aerolatus</name>
    <dbReference type="NCBI Taxonomy" id="1162965"/>
    <lineage>
        <taxon>Bacteria</taxon>
        <taxon>Bacillati</taxon>
        <taxon>Actinomycetota</taxon>
        <taxon>Actinomycetes</taxon>
        <taxon>Kineosporiales</taxon>
        <taxon>Kineosporiaceae</taxon>
    </lineage>
</organism>
<reference evidence="3" key="1">
    <citation type="journal article" date="2019" name="Int. J. Syst. Evol. Microbiol.">
        <title>The Global Catalogue of Microorganisms (GCM) 10K type strain sequencing project: providing services to taxonomists for standard genome sequencing and annotation.</title>
        <authorList>
            <consortium name="The Broad Institute Genomics Platform"/>
            <consortium name="The Broad Institute Genome Sequencing Center for Infectious Disease"/>
            <person name="Wu L."/>
            <person name="Ma J."/>
        </authorList>
    </citation>
    <scope>NUCLEOTIDE SEQUENCE [LARGE SCALE GENOMIC DNA]</scope>
    <source>
        <strain evidence="3">NBRC 108730</strain>
    </source>
</reference>
<feature type="region of interest" description="Disordered" evidence="1">
    <location>
        <begin position="1"/>
        <end position="25"/>
    </location>
</feature>
<name>A0ABQ6JJT9_9ACTN</name>
<keyword evidence="3" id="KW-1185">Reference proteome</keyword>
<accession>A0ABQ6JJT9</accession>
<evidence type="ECO:0000313" key="3">
    <source>
        <dbReference type="Proteomes" id="UP001157017"/>
    </source>
</evidence>
<evidence type="ECO:0000256" key="1">
    <source>
        <dbReference type="SAM" id="MobiDB-lite"/>
    </source>
</evidence>
<dbReference type="EMBL" id="BSUZ01000001">
    <property type="protein sequence ID" value="GMA87066.1"/>
    <property type="molecule type" value="Genomic_DNA"/>
</dbReference>
<dbReference type="Proteomes" id="UP001157017">
    <property type="component" value="Unassembled WGS sequence"/>
</dbReference>